<evidence type="ECO:0000313" key="3">
    <source>
        <dbReference type="Proteomes" id="UP001066276"/>
    </source>
</evidence>
<gene>
    <name evidence="2" type="ORF">NDU88_005971</name>
</gene>
<accession>A0AAV7NS32</accession>
<dbReference type="Proteomes" id="UP001066276">
    <property type="component" value="Chromosome 8"/>
</dbReference>
<organism evidence="2 3">
    <name type="scientific">Pleurodeles waltl</name>
    <name type="common">Iberian ribbed newt</name>
    <dbReference type="NCBI Taxonomy" id="8319"/>
    <lineage>
        <taxon>Eukaryota</taxon>
        <taxon>Metazoa</taxon>
        <taxon>Chordata</taxon>
        <taxon>Craniata</taxon>
        <taxon>Vertebrata</taxon>
        <taxon>Euteleostomi</taxon>
        <taxon>Amphibia</taxon>
        <taxon>Batrachia</taxon>
        <taxon>Caudata</taxon>
        <taxon>Salamandroidea</taxon>
        <taxon>Salamandridae</taxon>
        <taxon>Pleurodelinae</taxon>
        <taxon>Pleurodeles</taxon>
    </lineage>
</organism>
<comment type="caution">
    <text evidence="2">The sequence shown here is derived from an EMBL/GenBank/DDBJ whole genome shotgun (WGS) entry which is preliminary data.</text>
</comment>
<name>A0AAV7NS32_PLEWA</name>
<feature type="region of interest" description="Disordered" evidence="1">
    <location>
        <begin position="112"/>
        <end position="136"/>
    </location>
</feature>
<dbReference type="AlphaFoldDB" id="A0AAV7NS32"/>
<evidence type="ECO:0000256" key="1">
    <source>
        <dbReference type="SAM" id="MobiDB-lite"/>
    </source>
</evidence>
<proteinExistence type="predicted"/>
<feature type="region of interest" description="Disordered" evidence="1">
    <location>
        <begin position="49"/>
        <end position="95"/>
    </location>
</feature>
<sequence>MQACVLHEGETTIASRLWVIDDEKTHIFPSPGDAWTWLHAKGLAQLKNDDSKLGPWLTPQPRERKKSKPETRPPKAQAAESQKQSLREANLFTSPQCQARSDSAIVNLDLSVDQSSGSTSPSVFGPELTPRTADYI</sequence>
<keyword evidence="3" id="KW-1185">Reference proteome</keyword>
<reference evidence="2" key="1">
    <citation type="journal article" date="2022" name="bioRxiv">
        <title>Sequencing and chromosome-scale assembly of the giantPleurodeles waltlgenome.</title>
        <authorList>
            <person name="Brown T."/>
            <person name="Elewa A."/>
            <person name="Iarovenko S."/>
            <person name="Subramanian E."/>
            <person name="Araus A.J."/>
            <person name="Petzold A."/>
            <person name="Susuki M."/>
            <person name="Suzuki K.-i.T."/>
            <person name="Hayashi T."/>
            <person name="Toyoda A."/>
            <person name="Oliveira C."/>
            <person name="Osipova E."/>
            <person name="Leigh N.D."/>
            <person name="Simon A."/>
            <person name="Yun M.H."/>
        </authorList>
    </citation>
    <scope>NUCLEOTIDE SEQUENCE</scope>
    <source>
        <strain evidence="2">20211129_DDA</strain>
        <tissue evidence="2">Liver</tissue>
    </source>
</reference>
<evidence type="ECO:0000313" key="2">
    <source>
        <dbReference type="EMBL" id="KAJ1117775.1"/>
    </source>
</evidence>
<feature type="compositionally biased region" description="Polar residues" evidence="1">
    <location>
        <begin position="112"/>
        <end position="122"/>
    </location>
</feature>
<protein>
    <submittedName>
        <fullName evidence="2">Uncharacterized protein</fullName>
    </submittedName>
</protein>
<dbReference type="EMBL" id="JANPWB010000012">
    <property type="protein sequence ID" value="KAJ1117775.1"/>
    <property type="molecule type" value="Genomic_DNA"/>
</dbReference>